<reference evidence="2 3" key="1">
    <citation type="submission" date="2020-08" db="EMBL/GenBank/DDBJ databases">
        <title>Acidobacteriota in marine sediments use diverse sulfur dissimilation pathways.</title>
        <authorList>
            <person name="Wasmund K."/>
        </authorList>
    </citation>
    <scope>NUCLEOTIDE SEQUENCE [LARGE SCALE GENOMIC DNA]</scope>
    <source>
        <strain evidence="2">MAG AM4</strain>
    </source>
</reference>
<proteinExistence type="predicted"/>
<evidence type="ECO:0000256" key="1">
    <source>
        <dbReference type="SAM" id="SignalP"/>
    </source>
</evidence>
<dbReference type="AlphaFoldDB" id="A0A8J7C3I8"/>
<accession>A0A8J7C3I8</accession>
<keyword evidence="1" id="KW-0732">Signal</keyword>
<protein>
    <recommendedName>
        <fullName evidence="4">Adhesin domain-containing protein</fullName>
    </recommendedName>
</protein>
<evidence type="ECO:0000313" key="3">
    <source>
        <dbReference type="Proteomes" id="UP000648239"/>
    </source>
</evidence>
<gene>
    <name evidence="2" type="ORF">IFK94_13670</name>
</gene>
<comment type="caution">
    <text evidence="2">The sequence shown here is derived from an EMBL/GenBank/DDBJ whole genome shotgun (WGS) entry which is preliminary data.</text>
</comment>
<feature type="signal peptide" evidence="1">
    <location>
        <begin position="1"/>
        <end position="29"/>
    </location>
</feature>
<sequence>MMTDLYRPCSKLCRAALLAAVLVSFTGIAAGEPEYLASSAAGLYEIDNESILRVEGFEGRITIRAGGEGQIRFLSSDLEDRNKEIPAEIWKDGRTLILRPEQDGSTVPVRLEAAVPPGISLDLLLFDSELTLANIYGDVALKGEDLDAKGFGIEGDVTLDVRGGTIRFQTVNGEFDLESRAANVTIDGVTGGFRAELQGGRLEAGKLGGPVEVDGEDAEVILNGNEDSLRVSLSGGFVKTTGVGNGGQFRLNGTTLDLKECRGDIHVETDAAIGFSECTADLHFDAYGSSVTGTGNQGILEIKTDDARIELRRIIGPSRIQGDRLQVDIQEAGGELWVLGTSSNIKIDKATDRITATNEFGDIHILNATNMVSVESRDGNVTIERQAGPVEISAEGENVSVTWTSVNWTENSVVENAGGDVSLYLPTQGGCTVDARTNYGRIDTDIEELIVEDDGKSAAGSFNRARKPFLRVRAKGDLKIMKAPVLE</sequence>
<name>A0A8J7C3I8_9BACT</name>
<feature type="chain" id="PRO_5035146593" description="Adhesin domain-containing protein" evidence="1">
    <location>
        <begin position="30"/>
        <end position="487"/>
    </location>
</feature>
<evidence type="ECO:0000313" key="2">
    <source>
        <dbReference type="EMBL" id="MBD3869166.1"/>
    </source>
</evidence>
<evidence type="ECO:0008006" key="4">
    <source>
        <dbReference type="Google" id="ProtNLM"/>
    </source>
</evidence>
<dbReference type="Proteomes" id="UP000648239">
    <property type="component" value="Unassembled WGS sequence"/>
</dbReference>
<dbReference type="EMBL" id="JACXWD010000063">
    <property type="protein sequence ID" value="MBD3869166.1"/>
    <property type="molecule type" value="Genomic_DNA"/>
</dbReference>
<organism evidence="2 3">
    <name type="scientific">Candidatus Polarisedimenticola svalbardensis</name>
    <dbReference type="NCBI Taxonomy" id="2886004"/>
    <lineage>
        <taxon>Bacteria</taxon>
        <taxon>Pseudomonadati</taxon>
        <taxon>Acidobacteriota</taxon>
        <taxon>Candidatus Polarisedimenticolia</taxon>
        <taxon>Candidatus Polarisedimenticolales</taxon>
        <taxon>Candidatus Polarisedimenticolaceae</taxon>
        <taxon>Candidatus Polarisedimenticola</taxon>
    </lineage>
</organism>